<protein>
    <recommendedName>
        <fullName evidence="3">Glycosyltransferase</fullName>
    </recommendedName>
</protein>
<keyword evidence="2" id="KW-1185">Reference proteome</keyword>
<evidence type="ECO:0000313" key="2">
    <source>
        <dbReference type="Proteomes" id="UP000078335"/>
    </source>
</evidence>
<dbReference type="RefSeq" id="WP_058729016.1">
    <property type="nucleotide sequence ID" value="NZ_LDRB01000042.1"/>
</dbReference>
<dbReference type="EMBL" id="LDRB01000042">
    <property type="protein sequence ID" value="KTR39799.1"/>
    <property type="molecule type" value="Genomic_DNA"/>
</dbReference>
<gene>
    <name evidence="1" type="ORF">NS263_09395</name>
</gene>
<comment type="caution">
    <text evidence="1">The sequence shown here is derived from an EMBL/GenBank/DDBJ whole genome shotgun (WGS) entry which is preliminary data.</text>
</comment>
<proteinExistence type="predicted"/>
<dbReference type="SUPFAM" id="SSF53756">
    <property type="entry name" value="UDP-Glycosyltransferase/glycogen phosphorylase"/>
    <property type="match status" value="1"/>
</dbReference>
<dbReference type="Gene3D" id="3.40.50.2000">
    <property type="entry name" value="Glycogen Phosphorylase B"/>
    <property type="match status" value="1"/>
</dbReference>
<reference evidence="1 2" key="1">
    <citation type="journal article" date="2016" name="Front. Microbiol.">
        <title>Genomic Resource of Rice Seed Associated Bacteria.</title>
        <authorList>
            <person name="Midha S."/>
            <person name="Bansal K."/>
            <person name="Sharma S."/>
            <person name="Kumar N."/>
            <person name="Patil P.P."/>
            <person name="Chaudhry V."/>
            <person name="Patil P.B."/>
        </authorList>
    </citation>
    <scope>NUCLEOTIDE SEQUENCE [LARGE SCALE GENOMIC DNA]</scope>
    <source>
        <strain evidence="1 2">NS263</strain>
    </source>
</reference>
<accession>A0ABR5S5V2</accession>
<organism evidence="1 2">
    <name type="scientific">Curtobacterium oceanosedimentum</name>
    <dbReference type="NCBI Taxonomy" id="465820"/>
    <lineage>
        <taxon>Bacteria</taxon>
        <taxon>Bacillati</taxon>
        <taxon>Actinomycetota</taxon>
        <taxon>Actinomycetes</taxon>
        <taxon>Micrococcales</taxon>
        <taxon>Microbacteriaceae</taxon>
        <taxon>Curtobacterium</taxon>
    </lineage>
</organism>
<evidence type="ECO:0000313" key="1">
    <source>
        <dbReference type="EMBL" id="KTR39799.1"/>
    </source>
</evidence>
<sequence>MPGLRSVAARLLRRVPGARAAGPTGSDAAVTVAPTTGGAPAATPTPLVGFVVHGAGGVHPASAHVRVTGRMSALAASGAARVAQVDPVRWADGTDSAHLDVLLVQRDAFPADRLDAALARAAAEGTRVVAEVDDDFFSQEARTRLARAEYDPERLASVDRLVRAADAVVTSTEPLRAVLAAQGVDAVVVPNAVQPGMWGDTAVRPDPAGPRRVLYMGSATHGDDLALLRPVFDGFTDADGRPVRLEVVGVTADAADQEWYDRLDLGTAAHYPDFVAFLRARAERWSAGVAPLTGDRFNDAKSDLKFLEYSMLGLPFVGSDRPSYAGVDEHGGLLAGDDPSAWRAALLEAFHESAPRVARAQAYVRAERLVGAEPTWRTALGL</sequence>
<dbReference type="Proteomes" id="UP000078335">
    <property type="component" value="Unassembled WGS sequence"/>
</dbReference>
<evidence type="ECO:0008006" key="3">
    <source>
        <dbReference type="Google" id="ProtNLM"/>
    </source>
</evidence>
<name>A0ABR5S5V2_9MICO</name>